<keyword evidence="3" id="KW-1185">Reference proteome</keyword>
<accession>A0A8B6G5M2</accession>
<dbReference type="InterPro" id="IPR017850">
    <property type="entry name" value="Alkaline_phosphatase_core_sf"/>
</dbReference>
<dbReference type="PANTHER" id="PTHR10974:SF1">
    <property type="entry name" value="FI08016P-RELATED"/>
    <property type="match status" value="1"/>
</dbReference>
<dbReference type="PROSITE" id="PS51257">
    <property type="entry name" value="PROKAR_LIPOPROTEIN"/>
    <property type="match status" value="1"/>
</dbReference>
<gene>
    <name evidence="2" type="ORF">MGAL_10B083623</name>
</gene>
<keyword evidence="1" id="KW-0472">Membrane</keyword>
<dbReference type="GO" id="GO:0005615">
    <property type="term" value="C:extracellular space"/>
    <property type="evidence" value="ECO:0007669"/>
    <property type="project" value="TreeGrafter"/>
</dbReference>
<dbReference type="FunFam" id="3.40.720.10:FF:000017">
    <property type="entry name" value="Predicted protein"/>
    <property type="match status" value="1"/>
</dbReference>
<evidence type="ECO:0000313" key="3">
    <source>
        <dbReference type="Proteomes" id="UP000596742"/>
    </source>
</evidence>
<dbReference type="Gene3D" id="3.40.720.10">
    <property type="entry name" value="Alkaline Phosphatase, subunit A"/>
    <property type="match status" value="1"/>
</dbReference>
<evidence type="ECO:0000256" key="1">
    <source>
        <dbReference type="SAM" id="Phobius"/>
    </source>
</evidence>
<protein>
    <submittedName>
        <fullName evidence="2">Uncharacterized protein</fullName>
    </submittedName>
</protein>
<dbReference type="CDD" id="cd16021">
    <property type="entry name" value="ALP_like"/>
    <property type="match status" value="1"/>
</dbReference>
<comment type="caution">
    <text evidence="2">The sequence shown here is derived from an EMBL/GenBank/DDBJ whole genome shotgun (WGS) entry which is preliminary data.</text>
</comment>
<evidence type="ECO:0000313" key="2">
    <source>
        <dbReference type="EMBL" id="VDI58999.1"/>
    </source>
</evidence>
<dbReference type="Pfam" id="PF02995">
    <property type="entry name" value="DUF229"/>
    <property type="match status" value="1"/>
</dbReference>
<dbReference type="OrthoDB" id="413313at2759"/>
<dbReference type="InterPro" id="IPR004245">
    <property type="entry name" value="DUF229"/>
</dbReference>
<reference evidence="2" key="1">
    <citation type="submission" date="2018-11" db="EMBL/GenBank/DDBJ databases">
        <authorList>
            <person name="Alioto T."/>
            <person name="Alioto T."/>
        </authorList>
    </citation>
    <scope>NUCLEOTIDE SEQUENCE</scope>
</reference>
<name>A0A8B6G5M2_MYTGA</name>
<dbReference type="PANTHER" id="PTHR10974">
    <property type="entry name" value="FI08016P-RELATED"/>
    <property type="match status" value="1"/>
</dbReference>
<keyword evidence="1" id="KW-1133">Transmembrane helix</keyword>
<dbReference type="SUPFAM" id="SSF53649">
    <property type="entry name" value="Alkaline phosphatase-like"/>
    <property type="match status" value="1"/>
</dbReference>
<dbReference type="Proteomes" id="UP000596742">
    <property type="component" value="Unassembled WGS sequence"/>
</dbReference>
<dbReference type="AlphaFoldDB" id="A0A8B6G5M2"/>
<organism evidence="2 3">
    <name type="scientific">Mytilus galloprovincialis</name>
    <name type="common">Mediterranean mussel</name>
    <dbReference type="NCBI Taxonomy" id="29158"/>
    <lineage>
        <taxon>Eukaryota</taxon>
        <taxon>Metazoa</taxon>
        <taxon>Spiralia</taxon>
        <taxon>Lophotrochozoa</taxon>
        <taxon>Mollusca</taxon>
        <taxon>Bivalvia</taxon>
        <taxon>Autobranchia</taxon>
        <taxon>Pteriomorphia</taxon>
        <taxon>Mytilida</taxon>
        <taxon>Mytiloidea</taxon>
        <taxon>Mytilidae</taxon>
        <taxon>Mytilinae</taxon>
        <taxon>Mytilus</taxon>
    </lineage>
</organism>
<proteinExistence type="predicted"/>
<keyword evidence="1" id="KW-0812">Transmembrane</keyword>
<feature type="transmembrane region" description="Helical" evidence="1">
    <location>
        <begin position="21"/>
        <end position="36"/>
    </location>
</feature>
<dbReference type="EMBL" id="UYJE01007900">
    <property type="protein sequence ID" value="VDI58999.1"/>
    <property type="molecule type" value="Genomic_DNA"/>
</dbReference>
<sequence>MNRNRFRQLVNCCVRRRFKRIYTYLILIVGCCLYLLKKNVPANVLMPCEFEAVAPDKSVLKLLQGQPVKCRMWQPFAYINQSGYLHLNTTAINDANFTISEFKCDYRSILMDGLNAVKWSPRVKFIEPVFVYNEFIYVICNITNGTTVYSNFHFNLNPKVNKRKILNETTDQLSVVIIGFDSVSRFVAEQKLPKTLDFFENSLGAYPIKGYTSIGDNTLPNLLAVLTGKTIPESILSTRTIPVLFQEVLSRGYIDCYAEDWAPYLVPFVAKYPNYTHYFRSVILANENKDLHVSQLSSVTMKHKKLSTNPICIGNEFKHKIIFEYSKQCFEKYKKKRKYVFMWNNQVSHHNPQSLSLADEDTKQFIEWMNSTGNLKNTVLLVMSDHGPRYGKFAQTDFGRITRNNPLLSIYIPHHVKETFPNIIKKLKVNENRLTTPFDLYETLKDIIFSNLEKREKENNLFNSRGTSLFREIHKQRSCYEASIGESYCPCYASQPTSLADDTVQLVTIFAIDWLNQIITDHNVSCAHLKLKSVKSARIHFTPSLNYDRNENRYIINFYTYPGNGLFQAIVLKDVEKISLLGNVDRLNEYGNQSSCIPEKLAHTGLRKYCYCQS</sequence>